<evidence type="ECO:0000313" key="1">
    <source>
        <dbReference type="EMBL" id="WNB18524.1"/>
    </source>
</evidence>
<protein>
    <submittedName>
        <fullName evidence="1">Uncharacterized protein</fullName>
    </submittedName>
</protein>
<dbReference type="KEGG" id="marp:QYS47_30465"/>
<dbReference type="Proteomes" id="UP001232019">
    <property type="component" value="Chromosome"/>
</dbReference>
<sequence length="64" mass="7413">MKIFKKTNRKKNISEFNGVLLDSDQAAKMSGGFKEYKPEIYQSYKFKRRKAMLSDLFGAGDENI</sequence>
<proteinExistence type="predicted"/>
<name>A0AA51ZXE7_9BACT</name>
<dbReference type="RefSeq" id="WP_322348035.1">
    <property type="nucleotide sequence ID" value="NZ_CP129968.2"/>
</dbReference>
<dbReference type="EMBL" id="CP129968">
    <property type="protein sequence ID" value="WNB18524.1"/>
    <property type="molecule type" value="Genomic_DNA"/>
</dbReference>
<dbReference type="AlphaFoldDB" id="A0AA51ZXE7"/>
<organism evidence="1">
    <name type="scientific">Marivirga arenosa</name>
    <dbReference type="NCBI Taxonomy" id="3059076"/>
    <lineage>
        <taxon>Bacteria</taxon>
        <taxon>Pseudomonadati</taxon>
        <taxon>Bacteroidota</taxon>
        <taxon>Cytophagia</taxon>
        <taxon>Cytophagales</taxon>
        <taxon>Marivirgaceae</taxon>
        <taxon>Marivirga</taxon>
    </lineage>
</organism>
<reference evidence="1" key="1">
    <citation type="submission" date="2023-08" db="EMBL/GenBank/DDBJ databases">
        <title>Comparative genomics and taxonomic characterization of three novel marine species of genus Marivirga.</title>
        <authorList>
            <person name="Muhammad N."/>
            <person name="Kim S.-G."/>
        </authorList>
    </citation>
    <scope>NUCLEOTIDE SEQUENCE</scope>
    <source>
        <strain evidence="1">BKB1-2</strain>
    </source>
</reference>
<accession>A0AA51ZXE7</accession>
<gene>
    <name evidence="1" type="ORF">QYS47_30465</name>
</gene>